<evidence type="ECO:0000313" key="1">
    <source>
        <dbReference type="EMBL" id="ABP80044.1"/>
    </source>
</evidence>
<sequence length="359" mass="39571">MAWRLLSDLPSDIATSTRHDWPPLVRVATARAVQSPCANATGLPHFGRSPESSSIMMSLPEPMPSLTSQIARLAQRLGLRSKSALPVQERASGLQLPFAHLPEPEPSIFWNDGPCLQRLLELPRGALSGPVQEDKARAHAALTRLVSKLSMQTLVDLRQVDGFGAQRKNEPSYPTFEAFASTAACRQVRIISYKDFARALGTALPGFDTGATIELRQASWLGERLYWAGDHHLEAFASAVAYARLRGLEVSLPANVTEYRLDRPGLHALDADYHAVTMPAQAWSDREFMALLLDSHVPYARLTLLRDTSNSELLLLERRDPTANAIGEGLKLAGAPDLIRYLRDLPQITRFKVGQPSQD</sequence>
<keyword evidence="2" id="KW-1185">Reference proteome</keyword>
<reference evidence="1 2" key="1">
    <citation type="journal article" date="2008" name="Proc. Natl. Acad. Sci. U.S.A.">
        <title>Nitrogen fixation island and rhizosphere competence traits in the genome of root-associated Pseudomonas stutzeri A1501.</title>
        <authorList>
            <person name="Yan Y."/>
            <person name="Yang J."/>
            <person name="Dou Y."/>
            <person name="Chen M."/>
            <person name="Ping S."/>
            <person name="Peng J."/>
            <person name="Lu W."/>
            <person name="Zhang W."/>
            <person name="Yao Z."/>
            <person name="Li H."/>
            <person name="Liu W."/>
            <person name="He S."/>
            <person name="Geng L."/>
            <person name="Zhang X."/>
            <person name="Yang F."/>
            <person name="Yu H."/>
            <person name="Zhan Y."/>
            <person name="Li D."/>
            <person name="Lin Z."/>
            <person name="Wang Y."/>
            <person name="Elmerich C."/>
            <person name="Lin M."/>
            <person name="Jin Q."/>
        </authorList>
    </citation>
    <scope>NUCLEOTIDE SEQUENCE [LARGE SCALE GENOMIC DNA]</scope>
    <source>
        <strain evidence="1 2">A1501</strain>
    </source>
</reference>
<dbReference type="HOGENOM" id="CLU_939635_0_0_6"/>
<dbReference type="KEGG" id="psa:PST_2391"/>
<dbReference type="AlphaFoldDB" id="A4VM43"/>
<organism evidence="1 2">
    <name type="scientific">Stutzerimonas stutzeri (strain A1501)</name>
    <name type="common">Pseudomonas stutzeri</name>
    <dbReference type="NCBI Taxonomy" id="379731"/>
    <lineage>
        <taxon>Bacteria</taxon>
        <taxon>Pseudomonadati</taxon>
        <taxon>Pseudomonadota</taxon>
        <taxon>Gammaproteobacteria</taxon>
        <taxon>Pseudomonadales</taxon>
        <taxon>Pseudomonadaceae</taxon>
        <taxon>Stutzerimonas</taxon>
    </lineage>
</organism>
<protein>
    <submittedName>
        <fullName evidence="1">Uncharacterized protein</fullName>
    </submittedName>
</protein>
<dbReference type="Pfam" id="PF20390">
    <property type="entry name" value="DUF6685"/>
    <property type="match status" value="1"/>
</dbReference>
<dbReference type="eggNOG" id="ENOG50300IZ">
    <property type="taxonomic scope" value="Bacteria"/>
</dbReference>
<dbReference type="Proteomes" id="UP000000233">
    <property type="component" value="Chromosome"/>
</dbReference>
<dbReference type="InterPro" id="IPR046507">
    <property type="entry name" value="DUF6685"/>
</dbReference>
<gene>
    <name evidence="1" type="ordered locus">PST_2391</name>
</gene>
<accession>A4VM43</accession>
<dbReference type="EMBL" id="CP000304">
    <property type="protein sequence ID" value="ABP80044.1"/>
    <property type="molecule type" value="Genomic_DNA"/>
</dbReference>
<name>A4VM43_STUS1</name>
<proteinExistence type="predicted"/>
<evidence type="ECO:0000313" key="2">
    <source>
        <dbReference type="Proteomes" id="UP000000233"/>
    </source>
</evidence>